<proteinExistence type="predicted"/>
<dbReference type="AlphaFoldDB" id="A0A1N7ENJ3"/>
<reference evidence="3" key="1">
    <citation type="submission" date="2017-01" db="EMBL/GenBank/DDBJ databases">
        <authorList>
            <person name="Varghese N."/>
            <person name="Submissions S."/>
        </authorList>
    </citation>
    <scope>NUCLEOTIDE SEQUENCE [LARGE SCALE GENOMIC DNA]</scope>
    <source>
        <strain evidence="3">CGMCC 1.7737</strain>
    </source>
</reference>
<evidence type="ECO:0000256" key="1">
    <source>
        <dbReference type="SAM" id="MobiDB-lite"/>
    </source>
</evidence>
<dbReference type="Proteomes" id="UP000186914">
    <property type="component" value="Unassembled WGS sequence"/>
</dbReference>
<feature type="region of interest" description="Disordered" evidence="1">
    <location>
        <begin position="17"/>
        <end position="36"/>
    </location>
</feature>
<keyword evidence="3" id="KW-1185">Reference proteome</keyword>
<evidence type="ECO:0000313" key="3">
    <source>
        <dbReference type="Proteomes" id="UP000186914"/>
    </source>
</evidence>
<evidence type="ECO:0000313" key="2">
    <source>
        <dbReference type="EMBL" id="SIR89485.1"/>
    </source>
</evidence>
<organism evidence="2 3">
    <name type="scientific">Haladaptatus litoreus</name>
    <dbReference type="NCBI Taxonomy" id="553468"/>
    <lineage>
        <taxon>Archaea</taxon>
        <taxon>Methanobacteriati</taxon>
        <taxon>Methanobacteriota</taxon>
        <taxon>Stenosarchaea group</taxon>
        <taxon>Halobacteria</taxon>
        <taxon>Halobacteriales</taxon>
        <taxon>Haladaptataceae</taxon>
        <taxon>Haladaptatus</taxon>
    </lineage>
</organism>
<gene>
    <name evidence="2" type="ORF">SAMN05421858_4422</name>
</gene>
<name>A0A1N7ENJ3_9EURY</name>
<sequence length="79" mass="9246">MLVQKPHAMSRYRAIMTETDREHISGESDPSNQQRDQAVYRVSKRITEELPKDIAVLAEHRPDKLEELREIVCEESEPE</sequence>
<accession>A0A1N7ENJ3</accession>
<protein>
    <submittedName>
        <fullName evidence="2">Uncharacterized protein</fullName>
    </submittedName>
</protein>
<dbReference type="EMBL" id="FTNO01000006">
    <property type="protein sequence ID" value="SIR89485.1"/>
    <property type="molecule type" value="Genomic_DNA"/>
</dbReference>